<feature type="region of interest" description="Disordered" evidence="1">
    <location>
        <begin position="1"/>
        <end position="77"/>
    </location>
</feature>
<accession>A0ABU7AG20</accession>
<comment type="caution">
    <text evidence="2">The sequence shown here is derived from an EMBL/GenBank/DDBJ whole genome shotgun (WGS) entry which is preliminary data.</text>
</comment>
<proteinExistence type="predicted"/>
<dbReference type="Proteomes" id="UP001345963">
    <property type="component" value="Unassembled WGS sequence"/>
</dbReference>
<organism evidence="2 3">
    <name type="scientific">Ataeniobius toweri</name>
    <dbReference type="NCBI Taxonomy" id="208326"/>
    <lineage>
        <taxon>Eukaryota</taxon>
        <taxon>Metazoa</taxon>
        <taxon>Chordata</taxon>
        <taxon>Craniata</taxon>
        <taxon>Vertebrata</taxon>
        <taxon>Euteleostomi</taxon>
        <taxon>Actinopterygii</taxon>
        <taxon>Neopterygii</taxon>
        <taxon>Teleostei</taxon>
        <taxon>Neoteleostei</taxon>
        <taxon>Acanthomorphata</taxon>
        <taxon>Ovalentaria</taxon>
        <taxon>Atherinomorphae</taxon>
        <taxon>Cyprinodontiformes</taxon>
        <taxon>Goodeidae</taxon>
        <taxon>Ataeniobius</taxon>
    </lineage>
</organism>
<name>A0ABU7AG20_9TELE</name>
<reference evidence="2 3" key="1">
    <citation type="submission" date="2021-07" db="EMBL/GenBank/DDBJ databases">
        <authorList>
            <person name="Palmer J.M."/>
        </authorList>
    </citation>
    <scope>NUCLEOTIDE SEQUENCE [LARGE SCALE GENOMIC DNA]</scope>
    <source>
        <strain evidence="2 3">AT_MEX2019</strain>
        <tissue evidence="2">Muscle</tissue>
    </source>
</reference>
<sequence>MPYHASGTGSLGQQTQTPRLPSPQRPLPAPPGQPRDIVPPACPGLSPGSPPGGTCLEHLPREASRRHPIQMPEPPELAPLYVCPSRMAELLTLSLRESPATLQGSSFQPLVSVISFFRS</sequence>
<evidence type="ECO:0000313" key="2">
    <source>
        <dbReference type="EMBL" id="MED6236714.1"/>
    </source>
</evidence>
<dbReference type="EMBL" id="JAHUTI010012637">
    <property type="protein sequence ID" value="MED6236714.1"/>
    <property type="molecule type" value="Genomic_DNA"/>
</dbReference>
<keyword evidence="3" id="KW-1185">Reference proteome</keyword>
<evidence type="ECO:0000313" key="3">
    <source>
        <dbReference type="Proteomes" id="UP001345963"/>
    </source>
</evidence>
<protein>
    <submittedName>
        <fullName evidence="2">Uncharacterized protein</fullName>
    </submittedName>
</protein>
<gene>
    <name evidence="2" type="ORF">ATANTOWER_013294</name>
</gene>
<evidence type="ECO:0000256" key="1">
    <source>
        <dbReference type="SAM" id="MobiDB-lite"/>
    </source>
</evidence>
<feature type="compositionally biased region" description="Pro residues" evidence="1">
    <location>
        <begin position="20"/>
        <end position="33"/>
    </location>
</feature>